<dbReference type="InterPro" id="IPR039422">
    <property type="entry name" value="MarR/SlyA-like"/>
</dbReference>
<evidence type="ECO:0000256" key="3">
    <source>
        <dbReference type="ARBA" id="ARBA00023163"/>
    </source>
</evidence>
<dbReference type="HOGENOM" id="CLU_083287_15_4_6"/>
<sequence length="159" mass="17954">MSSSNNVQNTHISQQLHKLHRAILEIVAVINRPQGDEVLIKEAGINLERALFPLLVGIERFGPIGVVELAERVGRDYTTVSRQVAKLENSELVERRPSEADRRVREAVITPKGKTMTDHVDAARERMAKEIFASWQEEDVEQLVRLMSKYATALKSKIA</sequence>
<dbReference type="PROSITE" id="PS01117">
    <property type="entry name" value="HTH_MARR_1"/>
    <property type="match status" value="1"/>
</dbReference>
<name>D8MSF9_ERWBE</name>
<keyword evidence="1" id="KW-0805">Transcription regulation</keyword>
<dbReference type="CDD" id="cd00090">
    <property type="entry name" value="HTH_ARSR"/>
    <property type="match status" value="1"/>
</dbReference>
<dbReference type="PROSITE" id="PS50995">
    <property type="entry name" value="HTH_MARR_2"/>
    <property type="match status" value="1"/>
</dbReference>
<dbReference type="GO" id="GO:0006950">
    <property type="term" value="P:response to stress"/>
    <property type="evidence" value="ECO:0007669"/>
    <property type="project" value="TreeGrafter"/>
</dbReference>
<dbReference type="Pfam" id="PF01047">
    <property type="entry name" value="MarR"/>
    <property type="match status" value="1"/>
</dbReference>
<dbReference type="GO" id="GO:0003677">
    <property type="term" value="F:DNA binding"/>
    <property type="evidence" value="ECO:0007669"/>
    <property type="project" value="UniProtKB-KW"/>
</dbReference>
<protein>
    <submittedName>
        <fullName evidence="5">MarR family transcriptional regulator</fullName>
    </submittedName>
</protein>
<feature type="domain" description="HTH marR-type" evidence="4">
    <location>
        <begin position="9"/>
        <end position="152"/>
    </location>
</feature>
<keyword evidence="6" id="KW-1185">Reference proteome</keyword>
<dbReference type="SUPFAM" id="SSF46785">
    <property type="entry name" value="Winged helix' DNA-binding domain"/>
    <property type="match status" value="1"/>
</dbReference>
<dbReference type="Proteomes" id="UP000008793">
    <property type="component" value="Chromosome"/>
</dbReference>
<dbReference type="InterPro" id="IPR000835">
    <property type="entry name" value="HTH_MarR-typ"/>
</dbReference>
<dbReference type="RefSeq" id="WP_013202253.1">
    <property type="nucleotide sequence ID" value="NC_014306.1"/>
</dbReference>
<keyword evidence="2" id="KW-0238">DNA-binding</keyword>
<dbReference type="InterPro" id="IPR036388">
    <property type="entry name" value="WH-like_DNA-bd_sf"/>
</dbReference>
<dbReference type="STRING" id="634500.EbC_22350"/>
<dbReference type="PANTHER" id="PTHR33164:SF57">
    <property type="entry name" value="MARR-FAMILY TRANSCRIPTIONAL REGULATOR"/>
    <property type="match status" value="1"/>
</dbReference>
<evidence type="ECO:0000313" key="6">
    <source>
        <dbReference type="Proteomes" id="UP000008793"/>
    </source>
</evidence>
<dbReference type="PANTHER" id="PTHR33164">
    <property type="entry name" value="TRANSCRIPTIONAL REGULATOR, MARR FAMILY"/>
    <property type="match status" value="1"/>
</dbReference>
<reference evidence="5 6" key="1">
    <citation type="journal article" date="2010" name="BMC Genomics">
        <title>Genome comparison of the epiphytic bacteria Erwinia billingiae and E. tasmaniensis with the pear pathogen E. pyrifoliae.</title>
        <authorList>
            <person name="Kube M."/>
            <person name="Migdoll A.M."/>
            <person name="Gehring I."/>
            <person name="Heitmann K."/>
            <person name="Mayer Y."/>
            <person name="Kuhl H."/>
            <person name="Knaust F."/>
            <person name="Geider K."/>
            <person name="Reinhardt R."/>
        </authorList>
    </citation>
    <scope>NUCLEOTIDE SEQUENCE [LARGE SCALE GENOMIC DNA]</scope>
    <source>
        <strain evidence="5 6">Eb661</strain>
    </source>
</reference>
<evidence type="ECO:0000256" key="2">
    <source>
        <dbReference type="ARBA" id="ARBA00023125"/>
    </source>
</evidence>
<accession>D8MSF9</accession>
<gene>
    <name evidence="5" type="ordered locus">EbC_22350</name>
</gene>
<dbReference type="PRINTS" id="PR00598">
    <property type="entry name" value="HTHMARR"/>
</dbReference>
<keyword evidence="3" id="KW-0804">Transcription</keyword>
<dbReference type="KEGG" id="ebi:EbC_22350"/>
<dbReference type="EMBL" id="FP236843">
    <property type="protein sequence ID" value="CAX59766.1"/>
    <property type="molecule type" value="Genomic_DNA"/>
</dbReference>
<dbReference type="eggNOG" id="COG1846">
    <property type="taxonomic scope" value="Bacteria"/>
</dbReference>
<evidence type="ECO:0000259" key="4">
    <source>
        <dbReference type="PROSITE" id="PS50995"/>
    </source>
</evidence>
<evidence type="ECO:0000256" key="1">
    <source>
        <dbReference type="ARBA" id="ARBA00023015"/>
    </source>
</evidence>
<dbReference type="SMART" id="SM00347">
    <property type="entry name" value="HTH_MARR"/>
    <property type="match status" value="1"/>
</dbReference>
<dbReference type="GeneID" id="90512243"/>
<evidence type="ECO:0000313" key="5">
    <source>
        <dbReference type="EMBL" id="CAX59766.1"/>
    </source>
</evidence>
<organism evidence="6">
    <name type="scientific">Erwinia billingiae (strain Eb661)</name>
    <dbReference type="NCBI Taxonomy" id="634500"/>
    <lineage>
        <taxon>Bacteria</taxon>
        <taxon>Pseudomonadati</taxon>
        <taxon>Pseudomonadota</taxon>
        <taxon>Gammaproteobacteria</taxon>
        <taxon>Enterobacterales</taxon>
        <taxon>Erwiniaceae</taxon>
        <taxon>Erwinia</taxon>
    </lineage>
</organism>
<dbReference type="AlphaFoldDB" id="D8MSF9"/>
<dbReference type="InterPro" id="IPR036390">
    <property type="entry name" value="WH_DNA-bd_sf"/>
</dbReference>
<dbReference type="InterPro" id="IPR011991">
    <property type="entry name" value="ArsR-like_HTH"/>
</dbReference>
<dbReference type="Gene3D" id="1.10.10.10">
    <property type="entry name" value="Winged helix-like DNA-binding domain superfamily/Winged helix DNA-binding domain"/>
    <property type="match status" value="1"/>
</dbReference>
<dbReference type="InterPro" id="IPR023187">
    <property type="entry name" value="Tscrpt_reg_MarR-type_CS"/>
</dbReference>
<dbReference type="GO" id="GO:0003700">
    <property type="term" value="F:DNA-binding transcription factor activity"/>
    <property type="evidence" value="ECO:0007669"/>
    <property type="project" value="InterPro"/>
</dbReference>
<proteinExistence type="predicted"/>